<dbReference type="Gene3D" id="2.170.270.10">
    <property type="entry name" value="SET domain"/>
    <property type="match status" value="1"/>
</dbReference>
<dbReference type="Pfam" id="PF00856">
    <property type="entry name" value="SET"/>
    <property type="match status" value="1"/>
</dbReference>
<dbReference type="SUPFAM" id="SSF82199">
    <property type="entry name" value="SET domain"/>
    <property type="match status" value="1"/>
</dbReference>
<evidence type="ECO:0000256" key="2">
    <source>
        <dbReference type="ARBA" id="ARBA00038160"/>
    </source>
</evidence>
<dbReference type="GO" id="GO:0008033">
    <property type="term" value="P:tRNA processing"/>
    <property type="evidence" value="ECO:0007669"/>
    <property type="project" value="UniProtKB-KW"/>
</dbReference>
<comment type="similarity">
    <text evidence="2">Belongs to the cytidine and deoxycytidylate deaminase family. ADAT3 subfamily.</text>
</comment>
<dbReference type="InterPro" id="IPR016193">
    <property type="entry name" value="Cytidine_deaminase-like"/>
</dbReference>
<dbReference type="SMART" id="SM00317">
    <property type="entry name" value="SET"/>
    <property type="match status" value="1"/>
</dbReference>
<dbReference type="EMBL" id="OOIN01000002">
    <property type="protein sequence ID" value="SPO21378.1"/>
    <property type="molecule type" value="Genomic_DNA"/>
</dbReference>
<gene>
    <name evidence="5" type="ORF">UTRI_00855</name>
</gene>
<evidence type="ECO:0000256" key="1">
    <source>
        <dbReference type="ARBA" id="ARBA00022694"/>
    </source>
</evidence>
<dbReference type="SUPFAM" id="SSF53927">
    <property type="entry name" value="Cytidine deaminase-like"/>
    <property type="match status" value="1"/>
</dbReference>
<name>A0A5C3DST7_9BASI</name>
<sequence>MVETHVPTLTSDQDPHIQSLLAYPTSTPHLNRFDLTIKDPGGGRGRGVYATISIPGETLIEISPVLLFPPAEYALHGSKTQLDGYTFVWKRTSDGAAVMALALGLGSLFNHDPRSPNVKWMLDHATHSIRYTTTRRVEAGEELTISYGTGRMWWEPEMTEEEVRRDQEEKRLLQDPEHEALQMGRIGLSDDEDDDVDEAIEQDASEKQQQTKVTNGIELHCPPGPSRPNSANYPPIYRLTAALDPVTLPLETRDAWIIDILPTSASLAVKFLQKHPSVLQNRDDGLHSTRHLRSFRTTTSITTDGKKTARTQFLLCLHSAFPDRSSLIDWLNKESSGVFGDSPEPYLGKVPVIAAPTKDRLAEWQAVWPCIVRTNPKELIPGGGGGPVLLVDRKKDEQMWNGEAERLRWACNRFKRVVALARHALAKSEGKDGGVRRAIASAVHVTHPFEVARKLVPTHVDGAMSWADRESGCDWSSLTGPSAPVVGRITPKPSSESDAVKHWESEKARLLTTLSMTETEWSTFNSTPTHAIYHTPKSNAGTIEIDALDQRLLRRNPLKHAPIEAVSRVSVLRTLDRTLLTPTTATEETTMVAANGSDYLLTNLSLFTLYEPCVYCTMALLHSRVSEIYFLLPAPGRGACCGAQLPPTTSCDQAGKDGGIYALQEQKGLNHSFTVWRWMRDSLTEKQDDGEADKLIDLAREFDIGLLDP</sequence>
<reference evidence="5 6" key="1">
    <citation type="submission" date="2018-03" db="EMBL/GenBank/DDBJ databases">
        <authorList>
            <person name="Guldener U."/>
        </authorList>
    </citation>
    <scope>NUCLEOTIDE SEQUENCE [LARGE SCALE GENOMIC DNA]</scope>
    <source>
        <strain evidence="5 6">NBRC100155</strain>
    </source>
</reference>
<feature type="domain" description="SET" evidence="4">
    <location>
        <begin position="28"/>
        <end position="148"/>
    </location>
</feature>
<dbReference type="InterPro" id="IPR001214">
    <property type="entry name" value="SET_dom"/>
</dbReference>
<keyword evidence="6" id="KW-1185">Reference proteome</keyword>
<proteinExistence type="inferred from homology"/>
<keyword evidence="1" id="KW-0819">tRNA processing</keyword>
<dbReference type="PROSITE" id="PS50280">
    <property type="entry name" value="SET"/>
    <property type="match status" value="1"/>
</dbReference>
<dbReference type="PANTHER" id="PTHR11079:SF156">
    <property type="entry name" value="INACTIVE TRNA-SPECIFIC ADENOSINE DEAMINASE-LIKE PROTEIN 3-RELATED"/>
    <property type="match status" value="1"/>
</dbReference>
<evidence type="ECO:0000313" key="5">
    <source>
        <dbReference type="EMBL" id="SPO21378.1"/>
    </source>
</evidence>
<dbReference type="GO" id="GO:0052717">
    <property type="term" value="F:tRNA-specific adenosine-34 deaminase activity"/>
    <property type="evidence" value="ECO:0007669"/>
    <property type="project" value="TreeGrafter"/>
</dbReference>
<organism evidence="5 6">
    <name type="scientific">Ustilago trichophora</name>
    <dbReference type="NCBI Taxonomy" id="86804"/>
    <lineage>
        <taxon>Eukaryota</taxon>
        <taxon>Fungi</taxon>
        <taxon>Dikarya</taxon>
        <taxon>Basidiomycota</taxon>
        <taxon>Ustilaginomycotina</taxon>
        <taxon>Ustilaginomycetes</taxon>
        <taxon>Ustilaginales</taxon>
        <taxon>Ustilaginaceae</taxon>
        <taxon>Ustilago</taxon>
    </lineage>
</organism>
<dbReference type="Proteomes" id="UP000324022">
    <property type="component" value="Unassembled WGS sequence"/>
</dbReference>
<dbReference type="Gene3D" id="3.40.140.10">
    <property type="entry name" value="Cytidine Deaminase, domain 2"/>
    <property type="match status" value="1"/>
</dbReference>
<dbReference type="OrthoDB" id="3180714at2759"/>
<dbReference type="InterPro" id="IPR046341">
    <property type="entry name" value="SET_dom_sf"/>
</dbReference>
<dbReference type="GO" id="GO:0005737">
    <property type="term" value="C:cytoplasm"/>
    <property type="evidence" value="ECO:0007669"/>
    <property type="project" value="TreeGrafter"/>
</dbReference>
<dbReference type="CDD" id="cd10540">
    <property type="entry name" value="SET_SpSet7-like"/>
    <property type="match status" value="1"/>
</dbReference>
<accession>A0A5C3DST7</accession>
<evidence type="ECO:0000313" key="6">
    <source>
        <dbReference type="Proteomes" id="UP000324022"/>
    </source>
</evidence>
<evidence type="ECO:0000256" key="3">
    <source>
        <dbReference type="SAM" id="MobiDB-lite"/>
    </source>
</evidence>
<dbReference type="GO" id="GO:0005634">
    <property type="term" value="C:nucleus"/>
    <property type="evidence" value="ECO:0007669"/>
    <property type="project" value="TreeGrafter"/>
</dbReference>
<evidence type="ECO:0000259" key="4">
    <source>
        <dbReference type="PROSITE" id="PS50280"/>
    </source>
</evidence>
<dbReference type="PANTHER" id="PTHR11079">
    <property type="entry name" value="CYTOSINE DEAMINASE FAMILY MEMBER"/>
    <property type="match status" value="1"/>
</dbReference>
<feature type="region of interest" description="Disordered" evidence="3">
    <location>
        <begin position="203"/>
        <end position="228"/>
    </location>
</feature>
<protein>
    <recommendedName>
        <fullName evidence="4">SET domain-containing protein</fullName>
    </recommendedName>
</protein>
<dbReference type="AlphaFoldDB" id="A0A5C3DST7"/>